<dbReference type="InterPro" id="IPR010496">
    <property type="entry name" value="AL/BT2_dom"/>
</dbReference>
<feature type="non-terminal residue" evidence="2">
    <location>
        <position position="79"/>
    </location>
</feature>
<dbReference type="EMBL" id="BARS01038394">
    <property type="protein sequence ID" value="GAG22114.1"/>
    <property type="molecule type" value="Genomic_DNA"/>
</dbReference>
<dbReference type="AlphaFoldDB" id="X0VUP1"/>
<dbReference type="Pfam" id="PF06439">
    <property type="entry name" value="3keto-disac_hyd"/>
    <property type="match status" value="1"/>
</dbReference>
<sequence length="79" mass="8865">MLCIAAWLWLPIADTTASAEDGFESIFDGKTLDGWDGNPKFWRVEDGAITGQTTEENPTDGNTFIIWRHGETTDFELKL</sequence>
<proteinExistence type="predicted"/>
<organism evidence="2">
    <name type="scientific">marine sediment metagenome</name>
    <dbReference type="NCBI Taxonomy" id="412755"/>
    <lineage>
        <taxon>unclassified sequences</taxon>
        <taxon>metagenomes</taxon>
        <taxon>ecological metagenomes</taxon>
    </lineage>
</organism>
<evidence type="ECO:0000259" key="1">
    <source>
        <dbReference type="Pfam" id="PF06439"/>
    </source>
</evidence>
<evidence type="ECO:0000313" key="2">
    <source>
        <dbReference type="EMBL" id="GAG22114.1"/>
    </source>
</evidence>
<gene>
    <name evidence="2" type="ORF">S01H1_58758</name>
</gene>
<reference evidence="2" key="1">
    <citation type="journal article" date="2014" name="Front. Microbiol.">
        <title>High frequency of phylogenetically diverse reductive dehalogenase-homologous genes in deep subseafloor sedimentary metagenomes.</title>
        <authorList>
            <person name="Kawai M."/>
            <person name="Futagami T."/>
            <person name="Toyoda A."/>
            <person name="Takaki Y."/>
            <person name="Nishi S."/>
            <person name="Hori S."/>
            <person name="Arai W."/>
            <person name="Tsubouchi T."/>
            <person name="Morono Y."/>
            <person name="Uchiyama I."/>
            <person name="Ito T."/>
            <person name="Fujiyama A."/>
            <person name="Inagaki F."/>
            <person name="Takami H."/>
        </authorList>
    </citation>
    <scope>NUCLEOTIDE SEQUENCE</scope>
    <source>
        <strain evidence="2">Expedition CK06-06</strain>
    </source>
</reference>
<comment type="caution">
    <text evidence="2">The sequence shown here is derived from an EMBL/GenBank/DDBJ whole genome shotgun (WGS) entry which is preliminary data.</text>
</comment>
<feature type="domain" description="3-keto-alpha-glucoside-1,2-lyase/3-keto-2-hydroxy-glucal hydratase" evidence="1">
    <location>
        <begin position="22"/>
        <end position="79"/>
    </location>
</feature>
<dbReference type="GO" id="GO:0016787">
    <property type="term" value="F:hydrolase activity"/>
    <property type="evidence" value="ECO:0007669"/>
    <property type="project" value="InterPro"/>
</dbReference>
<dbReference type="Gene3D" id="2.60.120.560">
    <property type="entry name" value="Exo-inulinase, domain 1"/>
    <property type="match status" value="1"/>
</dbReference>
<accession>X0VUP1</accession>
<protein>
    <recommendedName>
        <fullName evidence="1">3-keto-alpha-glucoside-1,2-lyase/3-keto-2-hydroxy-glucal hydratase domain-containing protein</fullName>
    </recommendedName>
</protein>
<name>X0VUP1_9ZZZZ</name>